<feature type="region of interest" description="Disordered" evidence="1">
    <location>
        <begin position="329"/>
        <end position="349"/>
    </location>
</feature>
<evidence type="ECO:0000313" key="3">
    <source>
        <dbReference type="EMBL" id="SDX29653.1"/>
    </source>
</evidence>
<sequence>MRLFACPACGTTVYFRNLACSCGAEVAFDPDAAAFVALADAEARPCANRTVIRCNWRADSDGPGAYCRSCMMTDVAPDPVVPEAAEQWAEAEAAKRWVLTNLARWGWFGPEDPGPRPSFHLLAEETRHGPADVIMGHADGLVTINLAEADPAERVKRREDLGEAFRTLQGHFRHELAHFLQMRLVQTPEFADGFRALIGDEREDYGAALERHYAEGPPADWQTRFVSEYASCHAHEDWAESTAHLLHLTDIADSFEAAGLSSPDLPAGYDAYAETDAAALIERACALGLALNHVNRAMGQPDLYPFVLPEPAREKLAFVHRWLRAPAPVPAPAPAPDPGPAPEAPPAPA</sequence>
<dbReference type="EMBL" id="FNMZ01000004">
    <property type="protein sequence ID" value="SDX29653.1"/>
    <property type="molecule type" value="Genomic_DNA"/>
</dbReference>
<evidence type="ECO:0000256" key="1">
    <source>
        <dbReference type="SAM" id="MobiDB-lite"/>
    </source>
</evidence>
<reference evidence="3 4" key="1">
    <citation type="submission" date="2016-10" db="EMBL/GenBank/DDBJ databases">
        <authorList>
            <person name="de Groot N.N."/>
        </authorList>
    </citation>
    <scope>NUCLEOTIDE SEQUENCE [LARGE SCALE GENOMIC DNA]</scope>
    <source>
        <strain evidence="3 4">DSM 17890</strain>
    </source>
</reference>
<feature type="domain" description="Zinc-ribbon" evidence="2">
    <location>
        <begin position="3"/>
        <end position="78"/>
    </location>
</feature>
<dbReference type="OrthoDB" id="256753at2"/>
<dbReference type="Pfam" id="PF10005">
    <property type="entry name" value="Zn_ribbon_DZR_6"/>
    <property type="match status" value="1"/>
</dbReference>
<organism evidence="3 4">
    <name type="scientific">Albimonas donghaensis</name>
    <dbReference type="NCBI Taxonomy" id="356660"/>
    <lineage>
        <taxon>Bacteria</taxon>
        <taxon>Pseudomonadati</taxon>
        <taxon>Pseudomonadota</taxon>
        <taxon>Alphaproteobacteria</taxon>
        <taxon>Rhodobacterales</taxon>
        <taxon>Paracoccaceae</taxon>
        <taxon>Albimonas</taxon>
    </lineage>
</organism>
<protein>
    <recommendedName>
        <fullName evidence="2">Zinc-ribbon domain-containing protein</fullName>
    </recommendedName>
</protein>
<dbReference type="Gene3D" id="3.40.390.70">
    <property type="match status" value="1"/>
</dbReference>
<dbReference type="RefSeq" id="WP_092682488.1">
    <property type="nucleotide sequence ID" value="NZ_FNMZ01000004.1"/>
</dbReference>
<name>A0A1H3AJ51_9RHOB</name>
<dbReference type="Proteomes" id="UP000199118">
    <property type="component" value="Unassembled WGS sequence"/>
</dbReference>
<gene>
    <name evidence="3" type="ORF">SAMN05444336_104208</name>
</gene>
<dbReference type="InterPro" id="IPR031321">
    <property type="entry name" value="UCP012641"/>
</dbReference>
<evidence type="ECO:0000313" key="4">
    <source>
        <dbReference type="Proteomes" id="UP000199118"/>
    </source>
</evidence>
<dbReference type="PIRSF" id="PIRSF012641">
    <property type="entry name" value="UCP012641"/>
    <property type="match status" value="1"/>
</dbReference>
<dbReference type="AlphaFoldDB" id="A0A1H3AJ51"/>
<evidence type="ECO:0000259" key="2">
    <source>
        <dbReference type="Pfam" id="PF10005"/>
    </source>
</evidence>
<dbReference type="Pfam" id="PF15887">
    <property type="entry name" value="Peptidase_Mx"/>
    <property type="match status" value="1"/>
</dbReference>
<proteinExistence type="predicted"/>
<dbReference type="STRING" id="356660.SAMN05444336_104208"/>
<dbReference type="InterPro" id="IPR011201">
    <property type="entry name" value="Zinc-ribbon_6_bact"/>
</dbReference>
<keyword evidence="4" id="KW-1185">Reference proteome</keyword>
<accession>A0A1H3AJ51</accession>